<proteinExistence type="predicted"/>
<evidence type="ECO:0000313" key="1">
    <source>
        <dbReference type="EMBL" id="KAK1855112.1"/>
    </source>
</evidence>
<protein>
    <submittedName>
        <fullName evidence="1">Uncharacterized protein</fullName>
    </submittedName>
</protein>
<dbReference type="EMBL" id="JAQOWY010000026">
    <property type="protein sequence ID" value="KAK1855112.1"/>
    <property type="molecule type" value="Genomic_DNA"/>
</dbReference>
<keyword evidence="2" id="KW-1185">Reference proteome</keyword>
<gene>
    <name evidence="1" type="ORF">CCHR01_02267</name>
</gene>
<accession>A0AAD9AXA6</accession>
<sequence length="70" mass="7210">MHRGFHYGASVVMPPFGVEGGEPKRRASSLLLRHRGDVSMGKPHKVLLKVALVGSNFLFGGGGGGGGSGH</sequence>
<reference evidence="1" key="1">
    <citation type="submission" date="2023-01" db="EMBL/GenBank/DDBJ databases">
        <title>Colletotrichum chrysophilum M932 genome sequence.</title>
        <authorList>
            <person name="Baroncelli R."/>
        </authorList>
    </citation>
    <scope>NUCLEOTIDE SEQUENCE</scope>
    <source>
        <strain evidence="1">M932</strain>
    </source>
</reference>
<name>A0AAD9AXA6_9PEZI</name>
<dbReference type="Proteomes" id="UP001243330">
    <property type="component" value="Unassembled WGS sequence"/>
</dbReference>
<organism evidence="1 2">
    <name type="scientific">Colletotrichum chrysophilum</name>
    <dbReference type="NCBI Taxonomy" id="1836956"/>
    <lineage>
        <taxon>Eukaryota</taxon>
        <taxon>Fungi</taxon>
        <taxon>Dikarya</taxon>
        <taxon>Ascomycota</taxon>
        <taxon>Pezizomycotina</taxon>
        <taxon>Sordariomycetes</taxon>
        <taxon>Hypocreomycetidae</taxon>
        <taxon>Glomerellales</taxon>
        <taxon>Glomerellaceae</taxon>
        <taxon>Colletotrichum</taxon>
        <taxon>Colletotrichum gloeosporioides species complex</taxon>
    </lineage>
</organism>
<comment type="caution">
    <text evidence="1">The sequence shown here is derived from an EMBL/GenBank/DDBJ whole genome shotgun (WGS) entry which is preliminary data.</text>
</comment>
<evidence type="ECO:0000313" key="2">
    <source>
        <dbReference type="Proteomes" id="UP001243330"/>
    </source>
</evidence>
<dbReference type="AlphaFoldDB" id="A0AAD9AXA6"/>